<dbReference type="Ensembl" id="ENSHHUT00000030436.1">
    <property type="protein sequence ID" value="ENSHHUP00000029220.1"/>
    <property type="gene ID" value="ENSHHUG00000018642.1"/>
</dbReference>
<evidence type="ECO:0000313" key="1">
    <source>
        <dbReference type="Ensembl" id="ENSHHUP00000029220.1"/>
    </source>
</evidence>
<dbReference type="PANTHER" id="PTHR13593">
    <property type="match status" value="1"/>
</dbReference>
<protein>
    <submittedName>
        <fullName evidence="1">Uncharacterized protein</fullName>
    </submittedName>
</protein>
<organism evidence="1 2">
    <name type="scientific">Hucho hucho</name>
    <name type="common">huchen</name>
    <dbReference type="NCBI Taxonomy" id="62062"/>
    <lineage>
        <taxon>Eukaryota</taxon>
        <taxon>Metazoa</taxon>
        <taxon>Chordata</taxon>
        <taxon>Craniata</taxon>
        <taxon>Vertebrata</taxon>
        <taxon>Euteleostomi</taxon>
        <taxon>Actinopterygii</taxon>
        <taxon>Neopterygii</taxon>
        <taxon>Teleostei</taxon>
        <taxon>Protacanthopterygii</taxon>
        <taxon>Salmoniformes</taxon>
        <taxon>Salmonidae</taxon>
        <taxon>Salmoninae</taxon>
        <taxon>Hucho</taxon>
    </lineage>
</organism>
<reference evidence="2" key="1">
    <citation type="submission" date="2018-06" db="EMBL/GenBank/DDBJ databases">
        <title>Genome assembly of Danube salmon.</title>
        <authorList>
            <person name="Macqueen D.J."/>
            <person name="Gundappa M.K."/>
        </authorList>
    </citation>
    <scope>NUCLEOTIDE SEQUENCE [LARGE SCALE GENOMIC DNA]</scope>
</reference>
<evidence type="ECO:0000313" key="2">
    <source>
        <dbReference type="Proteomes" id="UP000314982"/>
    </source>
</evidence>
<accession>A0A4W5LW93</accession>
<dbReference type="GO" id="GO:0008081">
    <property type="term" value="F:phosphoric diester hydrolase activity"/>
    <property type="evidence" value="ECO:0007669"/>
    <property type="project" value="InterPro"/>
</dbReference>
<dbReference type="Proteomes" id="UP000314982">
    <property type="component" value="Unassembled WGS sequence"/>
</dbReference>
<dbReference type="PANTHER" id="PTHR13593:SF147">
    <property type="entry name" value="1-PHOSPHATIDYLINOSITOL PHOSPHODIESTERASE-LIKE-RELATED"/>
    <property type="match status" value="1"/>
</dbReference>
<dbReference type="STRING" id="62062.ENSHHUP00000029220"/>
<dbReference type="GO" id="GO:0006629">
    <property type="term" value="P:lipid metabolic process"/>
    <property type="evidence" value="ECO:0007669"/>
    <property type="project" value="InterPro"/>
</dbReference>
<name>A0A4W5LW93_9TELE</name>
<proteinExistence type="predicted"/>
<dbReference type="GeneTree" id="ENSGT00940000177439"/>
<reference evidence="1" key="2">
    <citation type="submission" date="2025-08" db="UniProtKB">
        <authorList>
            <consortium name="Ensembl"/>
        </authorList>
    </citation>
    <scope>IDENTIFICATION</scope>
</reference>
<reference evidence="1" key="3">
    <citation type="submission" date="2025-09" db="UniProtKB">
        <authorList>
            <consortium name="Ensembl"/>
        </authorList>
    </citation>
    <scope>IDENTIFICATION</scope>
</reference>
<dbReference type="InterPro" id="IPR017946">
    <property type="entry name" value="PLC-like_Pdiesterase_TIM-brl"/>
</dbReference>
<dbReference type="SUPFAM" id="SSF51695">
    <property type="entry name" value="PLC-like phosphodiesterases"/>
    <property type="match status" value="1"/>
</dbReference>
<dbReference type="AlphaFoldDB" id="A0A4W5LW93"/>
<sequence>SRGSCQGKDLFFNDKGLLLPEPCKIGWMEAIDDDKLISDVTIPGTHDTMALYGGPVAECQAWDLGDQLRADKRYLDLCHDLLKGQTKAQRGIQYTCFIIHVLDTIRAFLSKFRSEAVLIRVKPDLFDNENFEELSDMPTMAEARGKMIFVQKSSFKLDISLLETDQEMGLYTGFFNLSGNDRNSLYVYYSLREGLTSQVL</sequence>
<keyword evidence="2" id="KW-1185">Reference proteome</keyword>
<dbReference type="Gene3D" id="3.20.20.190">
    <property type="entry name" value="Phosphatidylinositol (PI) phosphodiesterase"/>
    <property type="match status" value="1"/>
</dbReference>
<dbReference type="InterPro" id="IPR051057">
    <property type="entry name" value="PI-PLC_domain"/>
</dbReference>